<organism evidence="1 2">
    <name type="scientific">Paramecium sonneborni</name>
    <dbReference type="NCBI Taxonomy" id="65129"/>
    <lineage>
        <taxon>Eukaryota</taxon>
        <taxon>Sar</taxon>
        <taxon>Alveolata</taxon>
        <taxon>Ciliophora</taxon>
        <taxon>Intramacronucleata</taxon>
        <taxon>Oligohymenophorea</taxon>
        <taxon>Peniculida</taxon>
        <taxon>Parameciidae</taxon>
        <taxon>Paramecium</taxon>
    </lineage>
</organism>
<proteinExistence type="predicted"/>
<protein>
    <submittedName>
        <fullName evidence="1">Uncharacterized protein</fullName>
    </submittedName>
</protein>
<sequence>MNFTKENPMSKQEEQTIEKIVYYYTEDNAEKIKIQIKFTSGHQITYSDNRGILRVVKVNGVIENPEVFNNMNQIEYLYWKSQYDQNKKNICKWIVSWDQRVLKNVGGYQRIGKKQGLWVDLFRNFWNQERVFEIGEYCDGLRMGKWNFFKDGLKIGGGFYNIVGEKQGKWIELDKGFYFRKQVKYNGEYDKNGKKVGKWDILFQQNVDSFKLIGGGIYNQEGNQQKIGKWIELYDRFNSYAQITYKGQYNMNGMKVGRWECMFNIPNKQEQKQIGGGVYDQEGGQRKIGKWTELVEDFKVTYNGEYNMNGMKVGRWDIMQYDWERQKYEIIGGGSYDQKGNQIKIGNWVEFHNEKQVLYNGEYNMNGMKIGRWDIKQWFWRTQKYIQIGGGSYDQEGNSIKIGNWVELDEDFDCKKQIISHGEYNMNGLKVGRWVIMYCKENEHQYRQIGGGSYDQEGKQIKIGNWIEKDENCQVVYKGVYNLNGLKVGSWEIMYCEYNELEYKQIIYRGGGSYDQEGNQIKIGNWIDLDEWFSPLKQFIFKGQYNISGVKVGRWDIMQNKCGQQEYQQIGGGSYDLEGVQKKIGKWIELYRGYFRQKQVTFHGDYNMNGMKVGRWIEINIWDNSKRAHIQYDY</sequence>
<accession>A0A8S1PT54</accession>
<dbReference type="OrthoDB" id="319461at2759"/>
<reference evidence="1" key="1">
    <citation type="submission" date="2021-01" db="EMBL/GenBank/DDBJ databases">
        <authorList>
            <consortium name="Genoscope - CEA"/>
            <person name="William W."/>
        </authorList>
    </citation>
    <scope>NUCLEOTIDE SEQUENCE</scope>
</reference>
<evidence type="ECO:0000313" key="2">
    <source>
        <dbReference type="Proteomes" id="UP000692954"/>
    </source>
</evidence>
<dbReference type="PANTHER" id="PTHR33706:SF1">
    <property type="entry name" value="TPR REPEAT PROTEIN"/>
    <property type="match status" value="1"/>
</dbReference>
<dbReference type="AlphaFoldDB" id="A0A8S1PT54"/>
<dbReference type="PANTHER" id="PTHR33706">
    <property type="entry name" value="MORN VARIANT REPEAT PROTEIN"/>
    <property type="match status" value="1"/>
</dbReference>
<gene>
    <name evidence="1" type="ORF">PSON_ATCC_30995.1.T0870001</name>
</gene>
<dbReference type="Proteomes" id="UP000692954">
    <property type="component" value="Unassembled WGS sequence"/>
</dbReference>
<name>A0A8S1PT54_9CILI</name>
<dbReference type="EMBL" id="CAJJDN010000087">
    <property type="protein sequence ID" value="CAD8106477.1"/>
    <property type="molecule type" value="Genomic_DNA"/>
</dbReference>
<comment type="caution">
    <text evidence="1">The sequence shown here is derived from an EMBL/GenBank/DDBJ whole genome shotgun (WGS) entry which is preliminary data.</text>
</comment>
<keyword evidence="2" id="KW-1185">Reference proteome</keyword>
<evidence type="ECO:0000313" key="1">
    <source>
        <dbReference type="EMBL" id="CAD8106477.1"/>
    </source>
</evidence>